<organism evidence="1 2">
    <name type="scientific">Flavobacterium fluvii</name>
    <dbReference type="NCBI Taxonomy" id="468056"/>
    <lineage>
        <taxon>Bacteria</taxon>
        <taxon>Pseudomonadati</taxon>
        <taxon>Bacteroidota</taxon>
        <taxon>Flavobacteriia</taxon>
        <taxon>Flavobacteriales</taxon>
        <taxon>Flavobacteriaceae</taxon>
        <taxon>Flavobacterium</taxon>
    </lineage>
</organism>
<dbReference type="RefSeq" id="WP_073372053.1">
    <property type="nucleotide sequence ID" value="NZ_FQWB01000015.1"/>
</dbReference>
<reference evidence="2" key="1">
    <citation type="submission" date="2016-11" db="EMBL/GenBank/DDBJ databases">
        <authorList>
            <person name="Varghese N."/>
            <person name="Submissions S."/>
        </authorList>
    </citation>
    <scope>NUCLEOTIDE SEQUENCE [LARGE SCALE GENOMIC DNA]</scope>
    <source>
        <strain evidence="2">DSM 19978</strain>
    </source>
</reference>
<dbReference type="STRING" id="468056.SAMN05443549_1156"/>
<proteinExistence type="predicted"/>
<dbReference type="OrthoDB" id="714297at2"/>
<keyword evidence="2" id="KW-1185">Reference proteome</keyword>
<sequence length="194" mass="22605">MRKIVLLLVISFIGCNSKSDQKNIPQPPKPKGEIAVYKEPKITGDKYFDYDEIIHYKNNFSEEKIGELYDNQKKSEKDAFRFGVILKDIPKEINSVDFLKNLESIDYKKSNVDSKKFKEIDEIFTEKKHDEIMEYACVYVYRDILIFKKKSKIIGIVKICFDCGDSIILGTKSNTNEFGQSGDYWKLEKLLSNK</sequence>
<gene>
    <name evidence="1" type="ORF">SAMN05443549_1156</name>
</gene>
<dbReference type="Proteomes" id="UP000184516">
    <property type="component" value="Unassembled WGS sequence"/>
</dbReference>
<dbReference type="EMBL" id="FQWB01000015">
    <property type="protein sequence ID" value="SHH06960.1"/>
    <property type="molecule type" value="Genomic_DNA"/>
</dbReference>
<evidence type="ECO:0000313" key="1">
    <source>
        <dbReference type="EMBL" id="SHH06960.1"/>
    </source>
</evidence>
<dbReference type="AlphaFoldDB" id="A0A1M5PYZ9"/>
<accession>A0A1M5PYZ9</accession>
<protein>
    <submittedName>
        <fullName evidence="1">Intein N-terminal splicing region</fullName>
    </submittedName>
</protein>
<name>A0A1M5PYZ9_9FLAO</name>
<dbReference type="PROSITE" id="PS51257">
    <property type="entry name" value="PROKAR_LIPOPROTEIN"/>
    <property type="match status" value="1"/>
</dbReference>
<evidence type="ECO:0000313" key="2">
    <source>
        <dbReference type="Proteomes" id="UP000184516"/>
    </source>
</evidence>